<accession>A0A1Y3BUA3</accession>
<protein>
    <submittedName>
        <fullName evidence="4">Ig domain containing protein</fullName>
    </submittedName>
</protein>
<dbReference type="InterPro" id="IPR007110">
    <property type="entry name" value="Ig-like_dom"/>
</dbReference>
<name>A0A1Y3BUA3_EURMA</name>
<evidence type="ECO:0000256" key="2">
    <source>
        <dbReference type="SAM" id="SignalP"/>
    </source>
</evidence>
<evidence type="ECO:0000313" key="4">
    <source>
        <dbReference type="EMBL" id="OTF82755.1"/>
    </source>
</evidence>
<dbReference type="SUPFAM" id="SSF48726">
    <property type="entry name" value="Immunoglobulin"/>
    <property type="match status" value="1"/>
</dbReference>
<dbReference type="OrthoDB" id="6513259at2759"/>
<sequence>MFRENFIIIFIPFLLLPNRLLSELLAHHQAPKLAENIHNQTLLIGSKFKFFCYLQASGSRPLHFEWLKDGQILRHYGGDRQTSSYTIATTEDDTLFSIDKIRLNDSGNYTCLVRNSFGSDSKTISLTIKAKSHVTKQLHDWLHSDPANRK</sequence>
<dbReference type="SMART" id="SM00409">
    <property type="entry name" value="IG"/>
    <property type="match status" value="1"/>
</dbReference>
<dbReference type="Pfam" id="PF07679">
    <property type="entry name" value="I-set"/>
    <property type="match status" value="1"/>
</dbReference>
<evidence type="ECO:0000256" key="1">
    <source>
        <dbReference type="ARBA" id="ARBA00023319"/>
    </source>
</evidence>
<evidence type="ECO:0000259" key="3">
    <source>
        <dbReference type="PROSITE" id="PS50835"/>
    </source>
</evidence>
<keyword evidence="1" id="KW-0393">Immunoglobulin domain</keyword>
<dbReference type="InterPro" id="IPR003598">
    <property type="entry name" value="Ig_sub2"/>
</dbReference>
<reference evidence="4 5" key="1">
    <citation type="submission" date="2017-03" db="EMBL/GenBank/DDBJ databases">
        <title>Genome Survey of Euroglyphus maynei.</title>
        <authorList>
            <person name="Arlian L.G."/>
            <person name="Morgan M.S."/>
            <person name="Rider S.D."/>
        </authorList>
    </citation>
    <scope>NUCLEOTIDE SEQUENCE [LARGE SCALE GENOMIC DNA]</scope>
    <source>
        <strain evidence="4">Arlian Lab</strain>
        <tissue evidence="4">Whole body</tissue>
    </source>
</reference>
<dbReference type="FunFam" id="2.60.40.10:FF:000107">
    <property type="entry name" value="Myosin, light chain kinase a"/>
    <property type="match status" value="1"/>
</dbReference>
<dbReference type="PANTHER" id="PTHR14340">
    <property type="entry name" value="MICROFIBRIL-ASSOCIATED GLYCOPROTEIN 3"/>
    <property type="match status" value="1"/>
</dbReference>
<gene>
    <name evidence="4" type="ORF">BLA29_004392</name>
</gene>
<feature type="chain" id="PRO_5012576269" evidence="2">
    <location>
        <begin position="23"/>
        <end position="150"/>
    </location>
</feature>
<feature type="signal peptide" evidence="2">
    <location>
        <begin position="1"/>
        <end position="22"/>
    </location>
</feature>
<dbReference type="SMART" id="SM00408">
    <property type="entry name" value="IGc2"/>
    <property type="match status" value="1"/>
</dbReference>
<dbReference type="InterPro" id="IPR013098">
    <property type="entry name" value="Ig_I-set"/>
</dbReference>
<dbReference type="EMBL" id="MUJZ01006892">
    <property type="protein sequence ID" value="OTF82755.1"/>
    <property type="molecule type" value="Genomic_DNA"/>
</dbReference>
<dbReference type="Proteomes" id="UP000194236">
    <property type="component" value="Unassembled WGS sequence"/>
</dbReference>
<dbReference type="InterPro" id="IPR003599">
    <property type="entry name" value="Ig_sub"/>
</dbReference>
<dbReference type="InterPro" id="IPR013783">
    <property type="entry name" value="Ig-like_fold"/>
</dbReference>
<dbReference type="InterPro" id="IPR036179">
    <property type="entry name" value="Ig-like_dom_sf"/>
</dbReference>
<dbReference type="PROSITE" id="PS50835">
    <property type="entry name" value="IG_LIKE"/>
    <property type="match status" value="1"/>
</dbReference>
<dbReference type="PANTHER" id="PTHR14340:SF19">
    <property type="entry name" value="IG-LIKE DOMAIN-CONTAINING PROTEIN"/>
    <property type="match status" value="1"/>
</dbReference>
<dbReference type="AlphaFoldDB" id="A0A1Y3BUA3"/>
<proteinExistence type="predicted"/>
<evidence type="ECO:0000313" key="5">
    <source>
        <dbReference type="Proteomes" id="UP000194236"/>
    </source>
</evidence>
<feature type="domain" description="Ig-like" evidence="3">
    <location>
        <begin position="31"/>
        <end position="125"/>
    </location>
</feature>
<dbReference type="Gene3D" id="2.60.40.10">
    <property type="entry name" value="Immunoglobulins"/>
    <property type="match status" value="1"/>
</dbReference>
<comment type="caution">
    <text evidence="4">The sequence shown here is derived from an EMBL/GenBank/DDBJ whole genome shotgun (WGS) entry which is preliminary data.</text>
</comment>
<organism evidence="4 5">
    <name type="scientific">Euroglyphus maynei</name>
    <name type="common">Mayne's house dust mite</name>
    <dbReference type="NCBI Taxonomy" id="6958"/>
    <lineage>
        <taxon>Eukaryota</taxon>
        <taxon>Metazoa</taxon>
        <taxon>Ecdysozoa</taxon>
        <taxon>Arthropoda</taxon>
        <taxon>Chelicerata</taxon>
        <taxon>Arachnida</taxon>
        <taxon>Acari</taxon>
        <taxon>Acariformes</taxon>
        <taxon>Sarcoptiformes</taxon>
        <taxon>Astigmata</taxon>
        <taxon>Psoroptidia</taxon>
        <taxon>Analgoidea</taxon>
        <taxon>Pyroglyphidae</taxon>
        <taxon>Pyroglyphinae</taxon>
        <taxon>Euroglyphus</taxon>
    </lineage>
</organism>
<keyword evidence="2" id="KW-0732">Signal</keyword>
<keyword evidence="5" id="KW-1185">Reference proteome</keyword>